<gene>
    <name evidence="2" type="ORF">g.48931</name>
</gene>
<feature type="compositionally biased region" description="Acidic residues" evidence="1">
    <location>
        <begin position="85"/>
        <end position="97"/>
    </location>
</feature>
<evidence type="ECO:0000256" key="1">
    <source>
        <dbReference type="SAM" id="MobiDB-lite"/>
    </source>
</evidence>
<accession>A0A1B6EZ53</accession>
<dbReference type="Gene3D" id="1.10.340.30">
    <property type="entry name" value="Hypothetical protein, domain 2"/>
    <property type="match status" value="1"/>
</dbReference>
<feature type="compositionally biased region" description="Polar residues" evidence="1">
    <location>
        <begin position="71"/>
        <end position="84"/>
    </location>
</feature>
<feature type="compositionally biased region" description="Basic and acidic residues" evidence="1">
    <location>
        <begin position="24"/>
        <end position="38"/>
    </location>
</feature>
<feature type="compositionally biased region" description="Basic and acidic residues" evidence="1">
    <location>
        <begin position="55"/>
        <end position="70"/>
    </location>
</feature>
<feature type="region of interest" description="Disordered" evidence="1">
    <location>
        <begin position="24"/>
        <end position="107"/>
    </location>
</feature>
<evidence type="ECO:0000313" key="2">
    <source>
        <dbReference type="EMBL" id="JAS43190.1"/>
    </source>
</evidence>
<proteinExistence type="predicted"/>
<feature type="non-terminal residue" evidence="2">
    <location>
        <position position="175"/>
    </location>
</feature>
<name>A0A1B6EZ53_9HEMI</name>
<protein>
    <submittedName>
        <fullName evidence="2">Uncharacterized protein</fullName>
    </submittedName>
</protein>
<organism evidence="2">
    <name type="scientific">Cuerna arida</name>
    <dbReference type="NCBI Taxonomy" id="1464854"/>
    <lineage>
        <taxon>Eukaryota</taxon>
        <taxon>Metazoa</taxon>
        <taxon>Ecdysozoa</taxon>
        <taxon>Arthropoda</taxon>
        <taxon>Hexapoda</taxon>
        <taxon>Insecta</taxon>
        <taxon>Pterygota</taxon>
        <taxon>Neoptera</taxon>
        <taxon>Paraneoptera</taxon>
        <taxon>Hemiptera</taxon>
        <taxon>Auchenorrhyncha</taxon>
        <taxon>Membracoidea</taxon>
        <taxon>Cicadellidae</taxon>
        <taxon>Cicadellinae</taxon>
        <taxon>Proconiini</taxon>
        <taxon>Cuerna</taxon>
    </lineage>
</organism>
<reference evidence="2" key="1">
    <citation type="submission" date="2015-11" db="EMBL/GenBank/DDBJ databases">
        <title>De novo transcriptome assembly of four potential Pierce s Disease insect vectors from Arizona vineyards.</title>
        <authorList>
            <person name="Tassone E.E."/>
        </authorList>
    </citation>
    <scope>NUCLEOTIDE SEQUENCE</scope>
</reference>
<sequence length="175" mass="20005">MVFSIFIVPNHLSIEMTESVCKKENPDSECNNEEKDNPSELLQTHGTEEAVESIKSIEHGNKSPESECNKNDSMCTKPDVNQSDNENDFNDVLESEELSSSPCQSKKRLQNTKRRAGVLYKQLRSSKLCKVNSKYFSEANKTQKQWIPPRSPYSLVQEDLFDNPWQLLVATIFLT</sequence>
<dbReference type="EMBL" id="GECZ01026579">
    <property type="protein sequence ID" value="JAS43190.1"/>
    <property type="molecule type" value="Transcribed_RNA"/>
</dbReference>
<dbReference type="AlphaFoldDB" id="A0A1B6EZ53"/>